<dbReference type="EMBL" id="GBXM01091883">
    <property type="protein sequence ID" value="JAH16694.1"/>
    <property type="molecule type" value="Transcribed_RNA"/>
</dbReference>
<protein>
    <submittedName>
        <fullName evidence="1">Uncharacterized protein</fullName>
    </submittedName>
</protein>
<reference evidence="1" key="1">
    <citation type="submission" date="2014-11" db="EMBL/GenBank/DDBJ databases">
        <authorList>
            <person name="Amaro Gonzalez C."/>
        </authorList>
    </citation>
    <scope>NUCLEOTIDE SEQUENCE</scope>
</reference>
<evidence type="ECO:0000313" key="1">
    <source>
        <dbReference type="EMBL" id="JAH16694.1"/>
    </source>
</evidence>
<organism evidence="1">
    <name type="scientific">Anguilla anguilla</name>
    <name type="common">European freshwater eel</name>
    <name type="synonym">Muraena anguilla</name>
    <dbReference type="NCBI Taxonomy" id="7936"/>
    <lineage>
        <taxon>Eukaryota</taxon>
        <taxon>Metazoa</taxon>
        <taxon>Chordata</taxon>
        <taxon>Craniata</taxon>
        <taxon>Vertebrata</taxon>
        <taxon>Euteleostomi</taxon>
        <taxon>Actinopterygii</taxon>
        <taxon>Neopterygii</taxon>
        <taxon>Teleostei</taxon>
        <taxon>Anguilliformes</taxon>
        <taxon>Anguillidae</taxon>
        <taxon>Anguilla</taxon>
    </lineage>
</organism>
<sequence length="31" mass="3670">MDVTHGTKQLHWDRWLDLQAHICKLNVNAPE</sequence>
<name>A0A0E9QIR8_ANGAN</name>
<proteinExistence type="predicted"/>
<dbReference type="AlphaFoldDB" id="A0A0E9QIR8"/>
<accession>A0A0E9QIR8</accession>
<reference evidence="1" key="2">
    <citation type="journal article" date="2015" name="Fish Shellfish Immunol.">
        <title>Early steps in the European eel (Anguilla anguilla)-Vibrio vulnificus interaction in the gills: Role of the RtxA13 toxin.</title>
        <authorList>
            <person name="Callol A."/>
            <person name="Pajuelo D."/>
            <person name="Ebbesson L."/>
            <person name="Teles M."/>
            <person name="MacKenzie S."/>
            <person name="Amaro C."/>
        </authorList>
    </citation>
    <scope>NUCLEOTIDE SEQUENCE</scope>
</reference>